<protein>
    <submittedName>
        <fullName evidence="2">Uncharacterized protein</fullName>
    </submittedName>
</protein>
<dbReference type="AlphaFoldDB" id="A0A835YLX1"/>
<proteinExistence type="predicted"/>
<dbReference type="EMBL" id="JAFCMP010000532">
    <property type="protein sequence ID" value="KAG5176863.1"/>
    <property type="molecule type" value="Genomic_DNA"/>
</dbReference>
<organism evidence="2 3">
    <name type="scientific">Tribonema minus</name>
    <dbReference type="NCBI Taxonomy" id="303371"/>
    <lineage>
        <taxon>Eukaryota</taxon>
        <taxon>Sar</taxon>
        <taxon>Stramenopiles</taxon>
        <taxon>Ochrophyta</taxon>
        <taxon>PX clade</taxon>
        <taxon>Xanthophyceae</taxon>
        <taxon>Tribonematales</taxon>
        <taxon>Tribonemataceae</taxon>
        <taxon>Tribonema</taxon>
    </lineage>
</organism>
<name>A0A835YLX1_9STRA</name>
<keyword evidence="3" id="KW-1185">Reference proteome</keyword>
<feature type="region of interest" description="Disordered" evidence="1">
    <location>
        <begin position="1"/>
        <end position="22"/>
    </location>
</feature>
<evidence type="ECO:0000313" key="3">
    <source>
        <dbReference type="Proteomes" id="UP000664859"/>
    </source>
</evidence>
<gene>
    <name evidence="2" type="ORF">JKP88DRAFT_282467</name>
</gene>
<dbReference type="Proteomes" id="UP000664859">
    <property type="component" value="Unassembled WGS sequence"/>
</dbReference>
<comment type="caution">
    <text evidence="2">The sequence shown here is derived from an EMBL/GenBank/DDBJ whole genome shotgun (WGS) entry which is preliminary data.</text>
</comment>
<reference evidence="2" key="1">
    <citation type="submission" date="2021-02" db="EMBL/GenBank/DDBJ databases">
        <title>First Annotated Genome of the Yellow-green Alga Tribonema minus.</title>
        <authorList>
            <person name="Mahan K.M."/>
        </authorList>
    </citation>
    <scope>NUCLEOTIDE SEQUENCE</scope>
    <source>
        <strain evidence="2">UTEX B ZZ1240</strain>
    </source>
</reference>
<evidence type="ECO:0000313" key="2">
    <source>
        <dbReference type="EMBL" id="KAG5176863.1"/>
    </source>
</evidence>
<sequence>MRGRRATSAAAAPSGTVAAPPADAAPVAASDAGAAAAAAAAAAAGVVAPCAAAAAAAAGRVYDCPASSCQCGASTADAAALFRALRTAIWDPAHEPLAAFYGQYGQAACNRCPSSHNPVDDPPALTLLVTRANAGAATAVDMDGAASGGSVSLSAEHQAALAAAALLNARACIKLSAADPYTCRRRAALGGSGTVLSAVALLPGSEARAVDERQARVGGADTDVLRPAARDCGPHHLTLFGTRVLISVDGADDASWRVRCRAAGDAARACDCPASPCGGLRADSAALLNALRIVVWAPAHEPLQVYCVRNRLAVYDWSGARRKCCRNRSIAQPSRTCEASGSVSSASASLQLYDSDEIGAGMGACTTRNGACAMVEVGGNLLVTGTQGELVAAEVVLPPGVHYGASRSASDAIIVFIAVAHIAPVVADRGVQDRRDTTLYACRMEGQVTVTLTFAAGTRVAVSC</sequence>
<evidence type="ECO:0000256" key="1">
    <source>
        <dbReference type="SAM" id="MobiDB-lite"/>
    </source>
</evidence>
<accession>A0A835YLX1</accession>